<dbReference type="NCBIfam" id="NF033542">
    <property type="entry name" value="transpos_IS110"/>
    <property type="match status" value="1"/>
</dbReference>
<evidence type="ECO:0000259" key="2">
    <source>
        <dbReference type="Pfam" id="PF01548"/>
    </source>
</evidence>
<keyword evidence="1" id="KW-0175">Coiled coil</keyword>
<proteinExistence type="predicted"/>
<evidence type="ECO:0000313" key="6">
    <source>
        <dbReference type="EMBL" id="QUS57478.1"/>
    </source>
</evidence>
<evidence type="ECO:0000313" key="4">
    <source>
        <dbReference type="EMBL" id="QUS56220.1"/>
    </source>
</evidence>
<dbReference type="RefSeq" id="WP_075700821.1">
    <property type="nucleotide sequence ID" value="NZ_CP074126.1"/>
</dbReference>
<accession>A0ABX8ASC5</accession>
<dbReference type="EMBL" id="CP074126">
    <property type="protein sequence ID" value="QUS57478.1"/>
    <property type="molecule type" value="Genomic_DNA"/>
</dbReference>
<dbReference type="PANTHER" id="PTHR33055:SF13">
    <property type="entry name" value="TRANSPOSASE"/>
    <property type="match status" value="1"/>
</dbReference>
<evidence type="ECO:0000256" key="1">
    <source>
        <dbReference type="SAM" id="Coils"/>
    </source>
</evidence>
<name>A0ABX8ASC5_9HYPH</name>
<protein>
    <submittedName>
        <fullName evidence="6">IS110 family transposase</fullName>
    </submittedName>
</protein>
<organism evidence="6 7">
    <name type="scientific">Pseudovibrio brasiliensis</name>
    <dbReference type="NCBI Taxonomy" id="1898042"/>
    <lineage>
        <taxon>Bacteria</taxon>
        <taxon>Pseudomonadati</taxon>
        <taxon>Pseudomonadota</taxon>
        <taxon>Alphaproteobacteria</taxon>
        <taxon>Hyphomicrobiales</taxon>
        <taxon>Stappiaceae</taxon>
        <taxon>Pseudovibrio</taxon>
    </lineage>
</organism>
<dbReference type="EMBL" id="CP074126">
    <property type="protein sequence ID" value="QUS56713.1"/>
    <property type="molecule type" value="Genomic_DNA"/>
</dbReference>
<evidence type="ECO:0000259" key="3">
    <source>
        <dbReference type="Pfam" id="PF02371"/>
    </source>
</evidence>
<reference evidence="6 7" key="1">
    <citation type="journal article" date="2021" name="Angew. Chem. Int. Ed. Engl.">
        <title>A novel family of nonribosomal peptides modulate collective behavior in Pseudovibrio bacteria isolated from marine sponges.</title>
        <authorList>
            <person name="Ioca L.P."/>
            <person name="Dai Y."/>
            <person name="Kunakom S."/>
            <person name="Diaz-Espinosa J."/>
            <person name="Krunic A."/>
            <person name="Crnkovic C.M."/>
            <person name="Orjala J."/>
            <person name="Sanchez L.M."/>
            <person name="Ferreira A.G."/>
            <person name="Berlinck R.G.S."/>
            <person name="Eustaquio A.S."/>
        </authorList>
    </citation>
    <scope>NUCLEOTIDE SEQUENCE [LARGE SCALE GENOMIC DNA]</scope>
    <source>
        <strain evidence="6 7">Ab134</strain>
    </source>
</reference>
<feature type="coiled-coil region" evidence="1">
    <location>
        <begin position="167"/>
        <end position="194"/>
    </location>
</feature>
<evidence type="ECO:0000313" key="7">
    <source>
        <dbReference type="Proteomes" id="UP000680706"/>
    </source>
</evidence>
<feature type="domain" description="Transposase IS116/IS110/IS902 C-terminal" evidence="3">
    <location>
        <begin position="199"/>
        <end position="279"/>
    </location>
</feature>
<dbReference type="InterPro" id="IPR047650">
    <property type="entry name" value="Transpos_IS110"/>
</dbReference>
<feature type="domain" description="Transposase IS110-like N-terminal" evidence="2">
    <location>
        <begin position="12"/>
        <end position="153"/>
    </location>
</feature>
<sequence length="315" mass="34435">MTFLKTIPSCVVGIDVSKATLAVCEHGKQQVHVIANNCRSIRQFLSHQKPGLFVVLEPTGGYEALLVHELCAAGIACHRADTVKVKAFARSFGRLGKTDEMDARALAAYGSDRWQGLPVYELSDQHQSDLAALVARRQDLVSIQVAEKNRVQAPGCASVKHSCKIVLACIRRQLERLDQQIESLIQVSAGLSERMATYQSLPGVGPRTAIALMATMPELGTLTRRQAASLAGLAPHPNDSGTLRGYRKMRGGRPEVRKNLFMAALCASRLKGPLRDFYQRLIANGKKPIVAISALMRKIIVILNARMRDKISAMS</sequence>
<dbReference type="PANTHER" id="PTHR33055">
    <property type="entry name" value="TRANSPOSASE FOR INSERTION SEQUENCE ELEMENT IS1111A"/>
    <property type="match status" value="1"/>
</dbReference>
<dbReference type="Pfam" id="PF02371">
    <property type="entry name" value="Transposase_20"/>
    <property type="match status" value="1"/>
</dbReference>
<dbReference type="InterPro" id="IPR003346">
    <property type="entry name" value="Transposase_20"/>
</dbReference>
<dbReference type="Pfam" id="PF01548">
    <property type="entry name" value="DEDD_Tnp_IS110"/>
    <property type="match status" value="1"/>
</dbReference>
<gene>
    <name evidence="4" type="ORF">KGB56_01765</name>
    <name evidence="5" type="ORF">KGB56_04580</name>
    <name evidence="6" type="ORF">KGB56_08875</name>
</gene>
<evidence type="ECO:0000313" key="5">
    <source>
        <dbReference type="EMBL" id="QUS56713.1"/>
    </source>
</evidence>
<dbReference type="Proteomes" id="UP000680706">
    <property type="component" value="Chromosome"/>
</dbReference>
<dbReference type="InterPro" id="IPR002525">
    <property type="entry name" value="Transp_IS110-like_N"/>
</dbReference>
<keyword evidence="7" id="KW-1185">Reference proteome</keyword>
<dbReference type="EMBL" id="CP074126">
    <property type="protein sequence ID" value="QUS56220.1"/>
    <property type="molecule type" value="Genomic_DNA"/>
</dbReference>